<organism evidence="5 6">
    <name type="scientific">Thermacetogenium phaeum (strain ATCC BAA-254 / DSM 26808 / PB)</name>
    <dbReference type="NCBI Taxonomy" id="1089553"/>
    <lineage>
        <taxon>Bacteria</taxon>
        <taxon>Bacillati</taxon>
        <taxon>Bacillota</taxon>
        <taxon>Clostridia</taxon>
        <taxon>Thermoanaerobacterales</taxon>
        <taxon>Thermoanaerobacteraceae</taxon>
        <taxon>Thermacetogenium</taxon>
    </lineage>
</organism>
<dbReference type="FunFam" id="3.40.1280.10:FF:000008">
    <property type="entry name" value="Group 3 RNA methyltransferase TrmH"/>
    <property type="match status" value="1"/>
</dbReference>
<evidence type="ECO:0000259" key="4">
    <source>
        <dbReference type="SMART" id="SM00967"/>
    </source>
</evidence>
<dbReference type="KEGG" id="tpz:Tph_c04950"/>
<dbReference type="STRING" id="1089553.Tph_c04950"/>
<dbReference type="AlphaFoldDB" id="K4LF69"/>
<dbReference type="Gene3D" id="3.30.1330.30">
    <property type="match status" value="1"/>
</dbReference>
<keyword evidence="2 5" id="KW-0489">Methyltransferase</keyword>
<dbReference type="Gene3D" id="3.40.1280.10">
    <property type="match status" value="1"/>
</dbReference>
<dbReference type="InterPro" id="IPR029064">
    <property type="entry name" value="Ribosomal_eL30-like_sf"/>
</dbReference>
<evidence type="ECO:0000256" key="2">
    <source>
        <dbReference type="ARBA" id="ARBA00022603"/>
    </source>
</evidence>
<name>K4LF69_THEPS</name>
<dbReference type="InterPro" id="IPR004441">
    <property type="entry name" value="rRNA_MeTrfase_TrmH"/>
</dbReference>
<dbReference type="PANTHER" id="PTHR46429:SF1">
    <property type="entry name" value="23S RRNA (GUANOSINE-2'-O-)-METHYLTRANSFERASE RLMB"/>
    <property type="match status" value="1"/>
</dbReference>
<feature type="domain" description="RNA 2-O ribose methyltransferase substrate binding" evidence="4">
    <location>
        <begin position="4"/>
        <end position="78"/>
    </location>
</feature>
<dbReference type="eggNOG" id="COG0566">
    <property type="taxonomic scope" value="Bacteria"/>
</dbReference>
<dbReference type="GO" id="GO:0005829">
    <property type="term" value="C:cytosol"/>
    <property type="evidence" value="ECO:0007669"/>
    <property type="project" value="TreeGrafter"/>
</dbReference>
<dbReference type="SUPFAM" id="SSF75217">
    <property type="entry name" value="alpha/beta knot"/>
    <property type="match status" value="1"/>
</dbReference>
<dbReference type="EC" id="2.1.1.-" evidence="5"/>
<dbReference type="GO" id="GO:0003723">
    <property type="term" value="F:RNA binding"/>
    <property type="evidence" value="ECO:0007669"/>
    <property type="project" value="InterPro"/>
</dbReference>
<dbReference type="InterPro" id="IPR029028">
    <property type="entry name" value="Alpha/beta_knot_MTases"/>
</dbReference>
<accession>K4LF69</accession>
<reference evidence="5 6" key="1">
    <citation type="journal article" date="2012" name="BMC Genomics">
        <title>Genome-guided analysis of physiological and morphological traits of the fermentative acetate oxidizer Thermacetogenium phaeum.</title>
        <authorList>
            <person name="Oehler D."/>
            <person name="Poehlein A."/>
            <person name="Leimbach A."/>
            <person name="Muller N."/>
            <person name="Daniel R."/>
            <person name="Gottschalk G."/>
            <person name="Schink B."/>
        </authorList>
    </citation>
    <scope>NUCLEOTIDE SEQUENCE [LARGE SCALE GENOMIC DNA]</scope>
    <source>
        <strain evidence="6">ATCC BAA-254 / DSM 26808 / PB</strain>
    </source>
</reference>
<evidence type="ECO:0000256" key="1">
    <source>
        <dbReference type="ARBA" id="ARBA00007228"/>
    </source>
</evidence>
<dbReference type="OrthoDB" id="9794400at2"/>
<dbReference type="GO" id="GO:0006396">
    <property type="term" value="P:RNA processing"/>
    <property type="evidence" value="ECO:0007669"/>
    <property type="project" value="InterPro"/>
</dbReference>
<dbReference type="Proteomes" id="UP000000467">
    <property type="component" value="Chromosome"/>
</dbReference>
<dbReference type="CDD" id="cd18103">
    <property type="entry name" value="SpoU-like_RlmB"/>
    <property type="match status" value="1"/>
</dbReference>
<keyword evidence="6" id="KW-1185">Reference proteome</keyword>
<keyword evidence="3 5" id="KW-0808">Transferase</keyword>
<dbReference type="SMART" id="SM00967">
    <property type="entry name" value="SpoU_sub_bind"/>
    <property type="match status" value="1"/>
</dbReference>
<sequence length="248" mass="26163">MEEMIWGRNPVLEALKAGRPLNKIVVARGSRGSIGEILTRAREEGIPVQFVMRSVIDRLAEGKNHQGVAAFLSPKEYTTVESIIQQAALRREDPLVAVLVGWEDPQNLGALIRSAEAAGAHGVIIQKRRAAPLTGAVAKASAGALAHLPVSRVANLSRTLRDLKEVGLWVAGADAAGELPYYEADLAGPLALVIGGEGKGLGHLADDCDFLVRIPMAGKTGSLNAAVAGSILLFEAMRQRALRSAGTE</sequence>
<dbReference type="Pfam" id="PF08032">
    <property type="entry name" value="SpoU_sub_bind"/>
    <property type="match status" value="1"/>
</dbReference>
<evidence type="ECO:0000313" key="6">
    <source>
        <dbReference type="Proteomes" id="UP000000467"/>
    </source>
</evidence>
<dbReference type="PANTHER" id="PTHR46429">
    <property type="entry name" value="23S RRNA (GUANOSINE-2'-O-)-METHYLTRANSFERASE RLMB"/>
    <property type="match status" value="1"/>
</dbReference>
<dbReference type="InterPro" id="IPR013123">
    <property type="entry name" value="SpoU_subst-bd"/>
</dbReference>
<proteinExistence type="inferred from homology"/>
<dbReference type="EMBL" id="CP003732">
    <property type="protein sequence ID" value="AFV10737.1"/>
    <property type="molecule type" value="Genomic_DNA"/>
</dbReference>
<dbReference type="Pfam" id="PF00588">
    <property type="entry name" value="SpoU_methylase"/>
    <property type="match status" value="1"/>
</dbReference>
<dbReference type="InterPro" id="IPR029026">
    <property type="entry name" value="tRNA_m1G_MTases_N"/>
</dbReference>
<dbReference type="GO" id="GO:0032259">
    <property type="term" value="P:methylation"/>
    <property type="evidence" value="ECO:0007669"/>
    <property type="project" value="UniProtKB-KW"/>
</dbReference>
<dbReference type="SUPFAM" id="SSF55315">
    <property type="entry name" value="L30e-like"/>
    <property type="match status" value="1"/>
</dbReference>
<dbReference type="GO" id="GO:0008173">
    <property type="term" value="F:RNA methyltransferase activity"/>
    <property type="evidence" value="ECO:0007669"/>
    <property type="project" value="InterPro"/>
</dbReference>
<dbReference type="HOGENOM" id="CLU_021322_0_1_9"/>
<dbReference type="NCBIfam" id="TIGR00186">
    <property type="entry name" value="rRNA_methyl_3"/>
    <property type="match status" value="1"/>
</dbReference>
<evidence type="ECO:0000313" key="5">
    <source>
        <dbReference type="EMBL" id="AFV10737.1"/>
    </source>
</evidence>
<protein>
    <submittedName>
        <fullName evidence="5">tRNA/rRNA methyltransferase YacO</fullName>
        <ecNumber evidence="5">2.1.1.-</ecNumber>
    </submittedName>
</protein>
<comment type="similarity">
    <text evidence="1">Belongs to the class IV-like SAM-binding methyltransferase superfamily. RNA methyltransferase TrmH family.</text>
</comment>
<gene>
    <name evidence="5" type="primary">yacO</name>
    <name evidence="5" type="ordered locus">Tph_c04950</name>
</gene>
<evidence type="ECO:0000256" key="3">
    <source>
        <dbReference type="ARBA" id="ARBA00022679"/>
    </source>
</evidence>
<dbReference type="RefSeq" id="WP_015049655.1">
    <property type="nucleotide sequence ID" value="NC_018870.1"/>
</dbReference>
<dbReference type="InterPro" id="IPR001537">
    <property type="entry name" value="SpoU_MeTrfase"/>
</dbReference>